<dbReference type="GO" id="GO:0097242">
    <property type="term" value="P:amyloid-beta clearance"/>
    <property type="evidence" value="ECO:0007669"/>
    <property type="project" value="TreeGrafter"/>
</dbReference>
<evidence type="ECO:0000313" key="5">
    <source>
        <dbReference type="EMBL" id="PKU31691.1"/>
    </source>
</evidence>
<keyword evidence="3" id="KW-0812">Transmembrane</keyword>
<dbReference type="AlphaFoldDB" id="A0A2I0TD15"/>
<dbReference type="PANTHER" id="PTHR11733:SF114">
    <property type="entry name" value="NEPRILYSIN"/>
    <property type="match status" value="1"/>
</dbReference>
<evidence type="ECO:0000313" key="6">
    <source>
        <dbReference type="Proteomes" id="UP000233556"/>
    </source>
</evidence>
<dbReference type="GO" id="GO:0004222">
    <property type="term" value="F:metalloendopeptidase activity"/>
    <property type="evidence" value="ECO:0007669"/>
    <property type="project" value="InterPro"/>
</dbReference>
<evidence type="ECO:0000256" key="1">
    <source>
        <dbReference type="ARBA" id="ARBA00004401"/>
    </source>
</evidence>
<dbReference type="EMBL" id="KZ512422">
    <property type="protein sequence ID" value="PKU31691.1"/>
    <property type="molecule type" value="Genomic_DNA"/>
</dbReference>
<evidence type="ECO:0000256" key="3">
    <source>
        <dbReference type="ARBA" id="ARBA00022968"/>
    </source>
</evidence>
<reference evidence="6" key="1">
    <citation type="submission" date="2017-11" db="EMBL/GenBank/DDBJ databases">
        <authorList>
            <person name="Lima N.C."/>
            <person name="Parody-Merino A.M."/>
            <person name="Battley P.F."/>
            <person name="Fidler A.E."/>
            <person name="Prosdocimi F."/>
        </authorList>
    </citation>
    <scope>NUCLEOTIDE SEQUENCE [LARGE SCALE GENOMIC DNA]</scope>
</reference>
<organism evidence="5 6">
    <name type="scientific">Limosa lapponica baueri</name>
    <dbReference type="NCBI Taxonomy" id="1758121"/>
    <lineage>
        <taxon>Eukaryota</taxon>
        <taxon>Metazoa</taxon>
        <taxon>Chordata</taxon>
        <taxon>Craniata</taxon>
        <taxon>Vertebrata</taxon>
        <taxon>Euteleostomi</taxon>
        <taxon>Archelosauria</taxon>
        <taxon>Archosauria</taxon>
        <taxon>Dinosauria</taxon>
        <taxon>Saurischia</taxon>
        <taxon>Theropoda</taxon>
        <taxon>Coelurosauria</taxon>
        <taxon>Aves</taxon>
        <taxon>Neognathae</taxon>
        <taxon>Neoaves</taxon>
        <taxon>Charadriiformes</taxon>
        <taxon>Scolopacidae</taxon>
        <taxon>Limosa</taxon>
    </lineage>
</organism>
<evidence type="ECO:0000256" key="2">
    <source>
        <dbReference type="ARBA" id="ARBA00007357"/>
    </source>
</evidence>
<dbReference type="Gene3D" id="3.40.390.10">
    <property type="entry name" value="Collagenase (Catalytic Domain)"/>
    <property type="match status" value="1"/>
</dbReference>
<gene>
    <name evidence="5" type="ORF">llap_18005</name>
</gene>
<comment type="similarity">
    <text evidence="2">Belongs to the peptidase M13 family.</text>
</comment>
<reference evidence="6" key="2">
    <citation type="submission" date="2017-12" db="EMBL/GenBank/DDBJ databases">
        <title>Genome sequence of the Bar-tailed Godwit (Limosa lapponica baueri).</title>
        <authorList>
            <person name="Lima N.C.B."/>
            <person name="Parody-Merino A.M."/>
            <person name="Battley P.F."/>
            <person name="Fidler A.E."/>
            <person name="Prosdocimi F."/>
        </authorList>
    </citation>
    <scope>NUCLEOTIDE SEQUENCE [LARGE SCALE GENOMIC DNA]</scope>
</reference>
<keyword evidence="3" id="KW-0735">Signal-anchor</keyword>
<keyword evidence="6" id="KW-1185">Reference proteome</keyword>
<feature type="domain" description="Peptidase M13 C-terminal" evidence="4">
    <location>
        <begin position="9"/>
        <end position="90"/>
    </location>
</feature>
<accession>A0A2I0TD15</accession>
<sequence length="123" mass="14266">MKSHTVLMTTLSGINTLGENIADNGGVRQAYKAYENFVKKHGKEKLLPGLEMNHKQLFFLNFAQVWCGTYRPEYAVNSIKTDVHSPGKFRPIKLWNWKYHYPVLQQDVGTLIKDRKEIQKVTK</sequence>
<dbReference type="InterPro" id="IPR018497">
    <property type="entry name" value="Peptidase_M13_C"/>
</dbReference>
<comment type="subcellular location">
    <subcellularLocation>
        <location evidence="1">Cell membrane</location>
        <topology evidence="1">Single-pass type II membrane protein</topology>
    </subcellularLocation>
</comment>
<evidence type="ECO:0000259" key="4">
    <source>
        <dbReference type="Pfam" id="PF01431"/>
    </source>
</evidence>
<dbReference type="InterPro" id="IPR024079">
    <property type="entry name" value="MetalloPept_cat_dom_sf"/>
</dbReference>
<proteinExistence type="inferred from homology"/>
<name>A0A2I0TD15_LIMLA</name>
<dbReference type="PROSITE" id="PS51885">
    <property type="entry name" value="NEPRILYSIN"/>
    <property type="match status" value="1"/>
</dbReference>
<dbReference type="InterPro" id="IPR000718">
    <property type="entry name" value="Peptidase_M13"/>
</dbReference>
<dbReference type="Proteomes" id="UP000233556">
    <property type="component" value="Unassembled WGS sequence"/>
</dbReference>
<protein>
    <submittedName>
        <fullName evidence="5">Neprilysin</fullName>
    </submittedName>
</protein>
<dbReference type="GO" id="GO:0016485">
    <property type="term" value="P:protein processing"/>
    <property type="evidence" value="ECO:0007669"/>
    <property type="project" value="TreeGrafter"/>
</dbReference>
<dbReference type="PANTHER" id="PTHR11733">
    <property type="entry name" value="ZINC METALLOPROTEASE FAMILY M13 NEPRILYSIN-RELATED"/>
    <property type="match status" value="1"/>
</dbReference>
<dbReference type="Pfam" id="PF01431">
    <property type="entry name" value="Peptidase_M13"/>
    <property type="match status" value="1"/>
</dbReference>
<dbReference type="SUPFAM" id="SSF55486">
    <property type="entry name" value="Metalloproteases ('zincins'), catalytic domain"/>
    <property type="match status" value="1"/>
</dbReference>
<dbReference type="GO" id="GO:0005886">
    <property type="term" value="C:plasma membrane"/>
    <property type="evidence" value="ECO:0007669"/>
    <property type="project" value="UniProtKB-SubCell"/>
</dbReference>
<dbReference type="OrthoDB" id="6475849at2759"/>